<keyword evidence="2" id="KW-1185">Reference proteome</keyword>
<gene>
    <name evidence="1" type="ORF">KUF71_016547</name>
</gene>
<reference evidence="1" key="1">
    <citation type="submission" date="2021-07" db="EMBL/GenBank/DDBJ databases">
        <authorList>
            <person name="Catto M.A."/>
            <person name="Jacobson A."/>
            <person name="Kennedy G."/>
            <person name="Labadie P."/>
            <person name="Hunt B.G."/>
            <person name="Srinivasan R."/>
        </authorList>
    </citation>
    <scope>NUCLEOTIDE SEQUENCE</scope>
    <source>
        <strain evidence="1">PL_HMW_Pooled</strain>
        <tissue evidence="1">Head</tissue>
    </source>
</reference>
<evidence type="ECO:0000313" key="2">
    <source>
        <dbReference type="Proteomes" id="UP001219518"/>
    </source>
</evidence>
<comment type="caution">
    <text evidence="1">The sequence shown here is derived from an EMBL/GenBank/DDBJ whole genome shotgun (WGS) entry which is preliminary data.</text>
</comment>
<dbReference type="EMBL" id="JAHWGI010001323">
    <property type="protein sequence ID" value="KAK3928198.1"/>
    <property type="molecule type" value="Genomic_DNA"/>
</dbReference>
<reference evidence="1" key="2">
    <citation type="journal article" date="2023" name="BMC Genomics">
        <title>Pest status, molecular evolution, and epigenetic factors derived from the genome assembly of Frankliniella fusca, a thysanopteran phytovirus vector.</title>
        <authorList>
            <person name="Catto M.A."/>
            <person name="Labadie P.E."/>
            <person name="Jacobson A.L."/>
            <person name="Kennedy G.G."/>
            <person name="Srinivasan R."/>
            <person name="Hunt B.G."/>
        </authorList>
    </citation>
    <scope>NUCLEOTIDE SEQUENCE</scope>
    <source>
        <strain evidence="1">PL_HMW_Pooled</strain>
    </source>
</reference>
<proteinExistence type="predicted"/>
<name>A0AAE1HVH7_9NEOP</name>
<evidence type="ECO:0000313" key="1">
    <source>
        <dbReference type="EMBL" id="KAK3928198.1"/>
    </source>
</evidence>
<sequence>MFMGNLDTKVSKMLERKEKRLKRQATFINNSKSKKHCPTLATVPEELECQIAEPFDKQVDPDFQLPKHSRLQQHRSAPNARQDCRQIFSFRQSCCSPCYSCPRGQESCYTPLVIDEHKVRRDSIKVRKQTQEKSSKISPTLGLYFDGTTHSTIKHEEKVDTYHKVTCSEEHISLVQEPGGQYLGHLTSGKSADPSAASILKFCEQKEIN</sequence>
<dbReference type="AlphaFoldDB" id="A0AAE1HVH7"/>
<organism evidence="1 2">
    <name type="scientific">Frankliniella fusca</name>
    <dbReference type="NCBI Taxonomy" id="407009"/>
    <lineage>
        <taxon>Eukaryota</taxon>
        <taxon>Metazoa</taxon>
        <taxon>Ecdysozoa</taxon>
        <taxon>Arthropoda</taxon>
        <taxon>Hexapoda</taxon>
        <taxon>Insecta</taxon>
        <taxon>Pterygota</taxon>
        <taxon>Neoptera</taxon>
        <taxon>Paraneoptera</taxon>
        <taxon>Thysanoptera</taxon>
        <taxon>Terebrantia</taxon>
        <taxon>Thripoidea</taxon>
        <taxon>Thripidae</taxon>
        <taxon>Frankliniella</taxon>
    </lineage>
</organism>
<protein>
    <submittedName>
        <fullName evidence="1">NADH-quinone oxidoreductase subunit B</fullName>
    </submittedName>
</protein>
<accession>A0AAE1HVH7</accession>
<dbReference type="Proteomes" id="UP001219518">
    <property type="component" value="Unassembled WGS sequence"/>
</dbReference>